<evidence type="ECO:0000256" key="2">
    <source>
        <dbReference type="SAM" id="SignalP"/>
    </source>
</evidence>
<feature type="region of interest" description="Disordered" evidence="1">
    <location>
        <begin position="28"/>
        <end position="111"/>
    </location>
</feature>
<feature type="compositionally biased region" description="Basic and acidic residues" evidence="1">
    <location>
        <begin position="72"/>
        <end position="92"/>
    </location>
</feature>
<reference evidence="3" key="1">
    <citation type="submission" date="2023-07" db="EMBL/GenBank/DDBJ databases">
        <title>Sequencing the genomes of 1000 actinobacteria strains.</title>
        <authorList>
            <person name="Klenk H.-P."/>
        </authorList>
    </citation>
    <scope>NUCLEOTIDE SEQUENCE</scope>
    <source>
        <strain evidence="3">DSM 107476</strain>
    </source>
</reference>
<gene>
    <name evidence="3" type="ORF">J2S39_001369</name>
</gene>
<name>A0ABU1ZXP0_9CORY</name>
<feature type="chain" id="PRO_5046864935" description="Secreted protein" evidence="2">
    <location>
        <begin position="31"/>
        <end position="259"/>
    </location>
</feature>
<proteinExistence type="predicted"/>
<comment type="caution">
    <text evidence="3">The sequence shown here is derived from an EMBL/GenBank/DDBJ whole genome shotgun (WGS) entry which is preliminary data.</text>
</comment>
<evidence type="ECO:0000256" key="1">
    <source>
        <dbReference type="SAM" id="MobiDB-lite"/>
    </source>
</evidence>
<sequence length="259" mass="26201">MSVNRTKKSLVALLVGAPLSLSLVACGASADSEGDTTADGSTVTSTTAAPASEKSETAASSESSAESEASAADDKETAGDEEAAGTKDKSPAGEKPAPGAKSAPSGTSVALSDTAPDVRAEGTTGDPAAAAEVESAVRNQFDSAHYANMATLWDHTQRSTCAPALQASQQEAKAMMAQELPEMQGMDVFALMEDPNVGPVVREQLVNQPAPPAPTLNSIRSINVDGDQATAQVNSTTDGQAGDQTLTFANEGGTWKVCG</sequence>
<accession>A0ABU1ZXP0</accession>
<dbReference type="EMBL" id="JAVDXZ010000001">
    <property type="protein sequence ID" value="MDR7329693.1"/>
    <property type="molecule type" value="Genomic_DNA"/>
</dbReference>
<evidence type="ECO:0008006" key="5">
    <source>
        <dbReference type="Google" id="ProtNLM"/>
    </source>
</evidence>
<feature type="signal peptide" evidence="2">
    <location>
        <begin position="1"/>
        <end position="30"/>
    </location>
</feature>
<keyword evidence="4" id="KW-1185">Reference proteome</keyword>
<evidence type="ECO:0000313" key="4">
    <source>
        <dbReference type="Proteomes" id="UP001180840"/>
    </source>
</evidence>
<feature type="compositionally biased region" description="Low complexity" evidence="1">
    <location>
        <begin position="35"/>
        <end position="70"/>
    </location>
</feature>
<dbReference type="RefSeq" id="WP_290194698.1">
    <property type="nucleotide sequence ID" value="NZ_CP047654.1"/>
</dbReference>
<evidence type="ECO:0000313" key="3">
    <source>
        <dbReference type="EMBL" id="MDR7329693.1"/>
    </source>
</evidence>
<dbReference type="Proteomes" id="UP001180840">
    <property type="component" value="Unassembled WGS sequence"/>
</dbReference>
<keyword evidence="2" id="KW-0732">Signal</keyword>
<organism evidence="3 4">
    <name type="scientific">Corynebacterium guangdongense</name>
    <dbReference type="NCBI Taxonomy" id="1783348"/>
    <lineage>
        <taxon>Bacteria</taxon>
        <taxon>Bacillati</taxon>
        <taxon>Actinomycetota</taxon>
        <taxon>Actinomycetes</taxon>
        <taxon>Mycobacteriales</taxon>
        <taxon>Corynebacteriaceae</taxon>
        <taxon>Corynebacterium</taxon>
    </lineage>
</organism>
<dbReference type="PROSITE" id="PS51257">
    <property type="entry name" value="PROKAR_LIPOPROTEIN"/>
    <property type="match status" value="1"/>
</dbReference>
<protein>
    <recommendedName>
        <fullName evidence="5">Secreted protein</fullName>
    </recommendedName>
</protein>